<dbReference type="InterPro" id="IPR015421">
    <property type="entry name" value="PyrdxlP-dep_Trfase_major"/>
</dbReference>
<evidence type="ECO:0000256" key="3">
    <source>
        <dbReference type="ARBA" id="ARBA00022679"/>
    </source>
</evidence>
<keyword evidence="2 6" id="KW-0032">Aminotransferase</keyword>
<dbReference type="CDD" id="cd00610">
    <property type="entry name" value="OAT_like"/>
    <property type="match status" value="1"/>
</dbReference>
<protein>
    <submittedName>
        <fullName evidence="6">Aminotransferase class III-fold pyridoxal phosphate-dependent enzyme</fullName>
    </submittedName>
</protein>
<keyword evidence="4 5" id="KW-0663">Pyridoxal phosphate</keyword>
<comment type="caution">
    <text evidence="6">The sequence shown here is derived from an EMBL/GenBank/DDBJ whole genome shotgun (WGS) entry which is preliminary data.</text>
</comment>
<gene>
    <name evidence="6" type="ORF">H9912_00010</name>
</gene>
<dbReference type="GO" id="GO:0030170">
    <property type="term" value="F:pyridoxal phosphate binding"/>
    <property type="evidence" value="ECO:0007669"/>
    <property type="project" value="InterPro"/>
</dbReference>
<dbReference type="PANTHER" id="PTHR11986:SF79">
    <property type="entry name" value="ACETYLORNITHINE AMINOTRANSFERASE, MITOCHONDRIAL"/>
    <property type="match status" value="1"/>
</dbReference>
<dbReference type="FunFam" id="3.40.640.10:FF:000004">
    <property type="entry name" value="Acetylornithine aminotransferase"/>
    <property type="match status" value="1"/>
</dbReference>
<keyword evidence="3" id="KW-0808">Transferase</keyword>
<accession>A0A9D2QVA3</accession>
<dbReference type="Gene3D" id="3.90.1150.10">
    <property type="entry name" value="Aspartate Aminotransferase, domain 1"/>
    <property type="match status" value="1"/>
</dbReference>
<dbReference type="InterPro" id="IPR015422">
    <property type="entry name" value="PyrdxlP-dep_Trfase_small"/>
</dbReference>
<dbReference type="InterPro" id="IPR050103">
    <property type="entry name" value="Class-III_PLP-dep_AT"/>
</dbReference>
<comment type="similarity">
    <text evidence="5">Belongs to the class-III pyridoxal-phosphate-dependent aminotransferase family.</text>
</comment>
<reference evidence="6" key="2">
    <citation type="submission" date="2021-04" db="EMBL/GenBank/DDBJ databases">
        <authorList>
            <person name="Gilroy R."/>
        </authorList>
    </citation>
    <scope>NUCLEOTIDE SEQUENCE</scope>
    <source>
        <strain evidence="6">ChiHjej8B7-25341</strain>
    </source>
</reference>
<dbReference type="GO" id="GO:0008483">
    <property type="term" value="F:transaminase activity"/>
    <property type="evidence" value="ECO:0007669"/>
    <property type="project" value="UniProtKB-KW"/>
</dbReference>
<dbReference type="EMBL" id="DWUW01000001">
    <property type="protein sequence ID" value="HJD30304.1"/>
    <property type="molecule type" value="Genomic_DNA"/>
</dbReference>
<sequence length="404" mass="44764">MKAKEKVQGFVTVEEAIEMDYETTKELQLKHLNRERTLAGDSKYFVKAEDCYFTDYEGNRHIDMIGAVGVVTVGNNNEFVWNEIEKVFRSKQYMGAIAYHNIAAAFAHNMALLSPGGQLTKMGTATGGAEAIEGTLKLIKLACRNKPGKTRILACDNAFHGKTTGAVSVGGKEKWRMYQHPLMECVDHVPFGDAGVLEEYLSKGCYMAFYVEPIQGEGGIIVPPEGYLTQVWELCDKYDTYFVADEIQAGCARTGKMWAVDHEGVVPDCLTFAKGFSGGLIPFGGYICKEELYEAAYGSVETCFHHTATYQENGISAAAGLASLEYILEHDLISAAAEKGEYFIGELKRIGEKYPGIFKEIRGKGLMIGLETYETPEAYRLQFGDYYADAFEKSVKKIYETVNG</sequence>
<reference evidence="6" key="1">
    <citation type="journal article" date="2021" name="PeerJ">
        <title>Extensive microbial diversity within the chicken gut microbiome revealed by metagenomics and culture.</title>
        <authorList>
            <person name="Gilroy R."/>
            <person name="Ravi A."/>
            <person name="Getino M."/>
            <person name="Pursley I."/>
            <person name="Horton D.L."/>
            <person name="Alikhan N.F."/>
            <person name="Baker D."/>
            <person name="Gharbi K."/>
            <person name="Hall N."/>
            <person name="Watson M."/>
            <person name="Adriaenssens E.M."/>
            <person name="Foster-Nyarko E."/>
            <person name="Jarju S."/>
            <person name="Secka A."/>
            <person name="Antonio M."/>
            <person name="Oren A."/>
            <person name="Chaudhuri R.R."/>
            <person name="La Ragione R."/>
            <person name="Hildebrand F."/>
            <person name="Pallen M.J."/>
        </authorList>
    </citation>
    <scope>NUCLEOTIDE SEQUENCE</scope>
    <source>
        <strain evidence="6">ChiHjej8B7-25341</strain>
    </source>
</reference>
<dbReference type="PANTHER" id="PTHR11986">
    <property type="entry name" value="AMINOTRANSFERASE CLASS III"/>
    <property type="match status" value="1"/>
</dbReference>
<evidence type="ECO:0000256" key="2">
    <source>
        <dbReference type="ARBA" id="ARBA00022576"/>
    </source>
</evidence>
<name>A0A9D2QVA3_9FIRM</name>
<evidence type="ECO:0000313" key="6">
    <source>
        <dbReference type="EMBL" id="HJD30304.1"/>
    </source>
</evidence>
<dbReference type="SUPFAM" id="SSF53383">
    <property type="entry name" value="PLP-dependent transferases"/>
    <property type="match status" value="1"/>
</dbReference>
<dbReference type="InterPro" id="IPR005814">
    <property type="entry name" value="Aminotrans_3"/>
</dbReference>
<evidence type="ECO:0000256" key="5">
    <source>
        <dbReference type="RuleBase" id="RU003560"/>
    </source>
</evidence>
<feature type="non-terminal residue" evidence="6">
    <location>
        <position position="404"/>
    </location>
</feature>
<organism evidence="6 7">
    <name type="scientific">Candidatus Eisenbergiella stercorigallinarum</name>
    <dbReference type="NCBI Taxonomy" id="2838557"/>
    <lineage>
        <taxon>Bacteria</taxon>
        <taxon>Bacillati</taxon>
        <taxon>Bacillota</taxon>
        <taxon>Clostridia</taxon>
        <taxon>Lachnospirales</taxon>
        <taxon>Lachnospiraceae</taxon>
        <taxon>Eisenbergiella</taxon>
    </lineage>
</organism>
<dbReference type="GO" id="GO:0042802">
    <property type="term" value="F:identical protein binding"/>
    <property type="evidence" value="ECO:0007669"/>
    <property type="project" value="TreeGrafter"/>
</dbReference>
<dbReference type="AlphaFoldDB" id="A0A9D2QVA3"/>
<dbReference type="InterPro" id="IPR049704">
    <property type="entry name" value="Aminotrans_3_PPA_site"/>
</dbReference>
<evidence type="ECO:0000313" key="7">
    <source>
        <dbReference type="Proteomes" id="UP000823851"/>
    </source>
</evidence>
<evidence type="ECO:0000256" key="1">
    <source>
        <dbReference type="ARBA" id="ARBA00001933"/>
    </source>
</evidence>
<comment type="cofactor">
    <cofactor evidence="1">
        <name>pyridoxal 5'-phosphate</name>
        <dbReference type="ChEBI" id="CHEBI:597326"/>
    </cofactor>
</comment>
<dbReference type="InterPro" id="IPR015424">
    <property type="entry name" value="PyrdxlP-dep_Trfase"/>
</dbReference>
<proteinExistence type="inferred from homology"/>
<dbReference type="Proteomes" id="UP000823851">
    <property type="component" value="Unassembled WGS sequence"/>
</dbReference>
<dbReference type="PIRSF" id="PIRSF000521">
    <property type="entry name" value="Transaminase_4ab_Lys_Orn"/>
    <property type="match status" value="1"/>
</dbReference>
<evidence type="ECO:0000256" key="4">
    <source>
        <dbReference type="ARBA" id="ARBA00022898"/>
    </source>
</evidence>
<dbReference type="PROSITE" id="PS00600">
    <property type="entry name" value="AA_TRANSFER_CLASS_3"/>
    <property type="match status" value="1"/>
</dbReference>
<dbReference type="Gene3D" id="3.40.640.10">
    <property type="entry name" value="Type I PLP-dependent aspartate aminotransferase-like (Major domain)"/>
    <property type="match status" value="1"/>
</dbReference>
<dbReference type="Pfam" id="PF00202">
    <property type="entry name" value="Aminotran_3"/>
    <property type="match status" value="1"/>
</dbReference>